<dbReference type="PROSITE" id="PS51380">
    <property type="entry name" value="EXS"/>
    <property type="match status" value="1"/>
</dbReference>
<evidence type="ECO:0000256" key="1">
    <source>
        <dbReference type="ARBA" id="ARBA00004141"/>
    </source>
</evidence>
<keyword evidence="5 7" id="KW-0472">Membrane</keyword>
<feature type="compositionally biased region" description="Low complexity" evidence="6">
    <location>
        <begin position="707"/>
        <end position="720"/>
    </location>
</feature>
<dbReference type="OrthoDB" id="9970435at2759"/>
<evidence type="ECO:0000256" key="3">
    <source>
        <dbReference type="ARBA" id="ARBA00022692"/>
    </source>
</evidence>
<evidence type="ECO:0000313" key="10">
    <source>
        <dbReference type="EMBL" id="CAD7637765.1"/>
    </source>
</evidence>
<keyword evidence="4 7" id="KW-1133">Transmembrane helix</keyword>
<gene>
    <name evidence="10" type="ORF">ONB1V03_LOCUS1011</name>
</gene>
<feature type="region of interest" description="Disordered" evidence="6">
    <location>
        <begin position="678"/>
        <end position="720"/>
    </location>
</feature>
<feature type="compositionally biased region" description="Basic residues" evidence="6">
    <location>
        <begin position="678"/>
        <end position="688"/>
    </location>
</feature>
<dbReference type="PANTHER" id="PTHR10783:SF103">
    <property type="entry name" value="SOLUTE CARRIER FAMILY 53 MEMBER 1"/>
    <property type="match status" value="1"/>
</dbReference>
<dbReference type="GO" id="GO:0005794">
    <property type="term" value="C:Golgi apparatus"/>
    <property type="evidence" value="ECO:0007669"/>
    <property type="project" value="TreeGrafter"/>
</dbReference>
<feature type="transmembrane region" description="Helical" evidence="7">
    <location>
        <begin position="338"/>
        <end position="359"/>
    </location>
</feature>
<sequence>MKFAEHLSAHITPEWRKQYITYENMKEMLYSAIDGLPNEAQECHDTVNTIDTINSIDTITTVNEETNECIRQFEEEFFVYCERELSKINTFFAEKLAEAIRRFGDLKTELNESQHFQQNGKPKDDKLFGLFDRKIINERDDRLNIDRKVSRKLHDLKLAFSEFYLSLVLLQNYQNLNFTGFRKILKKHDKLLNTNAGLEWRQTNVESSHFYTNNEVNKLIIETENLFTTHLESGDRQKAMKRLRVPPLNAHQSVWTTFRVGIFLGAFVVLLFNVLFVSLLVPLGHEWPVVVRLFRGPLMIIMFLFMIGINVYGWRTSGVNHVLIFELDPRDHLSEQHFFEIASIFAVLWSLSVLSYLFSPNILSINANLFPLLLVFFMVLFMINPTRTLRHSARFWLLKVLIRVIRAPFVKVEFADFWLADQLNSIVPVLQDFEFLICYYFNFYSITSHKGFETSSDCCISSSTSDLLIRTFVACLPAWFRFAQCLRRYKDDRRGLFPHVVNAGKYSTTFFVVIFSTLTKLTINDYDHSFSNPYFNLWIISMIVSSCYTYVWDVKMDWGLFDPNSPSKEYPFLREEIVYSSPNYYYFAIIEDLILRFAWTLSVSLQEVGVIHAELVTSILAPLELFRRFVWNFFRLENEHLNNCGEFRAVRDISIAPIENTRDSMNIMDKMRTNTGLKYRKPRSKSRQVSREDSNSGKFLKVKPNQSSASLSTNSSISTSNRGNCDVNLLIDPIDDTCELNRL</sequence>
<dbReference type="InterPro" id="IPR004331">
    <property type="entry name" value="SPX_dom"/>
</dbReference>
<dbReference type="AlphaFoldDB" id="A0A7R9LA59"/>
<dbReference type="CDD" id="cd14477">
    <property type="entry name" value="SPX_XPR1_like"/>
    <property type="match status" value="1"/>
</dbReference>
<protein>
    <recommendedName>
        <fullName evidence="12">Xenotropic and polytropic retrovirus receptor 1</fullName>
    </recommendedName>
</protein>
<feature type="transmembrane region" description="Helical" evidence="7">
    <location>
        <begin position="293"/>
        <end position="314"/>
    </location>
</feature>
<evidence type="ECO:0000256" key="5">
    <source>
        <dbReference type="ARBA" id="ARBA00023136"/>
    </source>
</evidence>
<evidence type="ECO:0000256" key="6">
    <source>
        <dbReference type="SAM" id="MobiDB-lite"/>
    </source>
</evidence>
<dbReference type="EMBL" id="CAJPVJ010000126">
    <property type="protein sequence ID" value="CAG2161347.1"/>
    <property type="molecule type" value="Genomic_DNA"/>
</dbReference>
<accession>A0A7R9LA59</accession>
<keyword evidence="11" id="KW-1185">Reference proteome</keyword>
<evidence type="ECO:0000256" key="2">
    <source>
        <dbReference type="ARBA" id="ARBA00009665"/>
    </source>
</evidence>
<evidence type="ECO:0000313" key="11">
    <source>
        <dbReference type="Proteomes" id="UP000728032"/>
    </source>
</evidence>
<evidence type="ECO:0000259" key="8">
    <source>
        <dbReference type="PROSITE" id="PS51380"/>
    </source>
</evidence>
<comment type="subcellular location">
    <subcellularLocation>
        <location evidence="1">Membrane</location>
        <topology evidence="1">Multi-pass membrane protein</topology>
    </subcellularLocation>
</comment>
<dbReference type="EMBL" id="OC914951">
    <property type="protein sequence ID" value="CAD7637765.1"/>
    <property type="molecule type" value="Genomic_DNA"/>
</dbReference>
<proteinExistence type="inferred from homology"/>
<dbReference type="PANTHER" id="PTHR10783">
    <property type="entry name" value="XENOTROPIC AND POLYTROPIC RETROVIRUS RECEPTOR 1-RELATED"/>
    <property type="match status" value="1"/>
</dbReference>
<dbReference type="GO" id="GO:0005886">
    <property type="term" value="C:plasma membrane"/>
    <property type="evidence" value="ECO:0007669"/>
    <property type="project" value="TreeGrafter"/>
</dbReference>
<keyword evidence="3 7" id="KW-0812">Transmembrane</keyword>
<dbReference type="GO" id="GO:0000822">
    <property type="term" value="F:inositol hexakisphosphate binding"/>
    <property type="evidence" value="ECO:0007669"/>
    <property type="project" value="TreeGrafter"/>
</dbReference>
<organism evidence="10">
    <name type="scientific">Oppiella nova</name>
    <dbReference type="NCBI Taxonomy" id="334625"/>
    <lineage>
        <taxon>Eukaryota</taxon>
        <taxon>Metazoa</taxon>
        <taxon>Ecdysozoa</taxon>
        <taxon>Arthropoda</taxon>
        <taxon>Chelicerata</taxon>
        <taxon>Arachnida</taxon>
        <taxon>Acari</taxon>
        <taxon>Acariformes</taxon>
        <taxon>Sarcoptiformes</taxon>
        <taxon>Oribatida</taxon>
        <taxon>Brachypylina</taxon>
        <taxon>Oppioidea</taxon>
        <taxon>Oppiidae</taxon>
        <taxon>Oppiella</taxon>
    </lineage>
</organism>
<dbReference type="GO" id="GO:0016036">
    <property type="term" value="P:cellular response to phosphate starvation"/>
    <property type="evidence" value="ECO:0007669"/>
    <property type="project" value="TreeGrafter"/>
</dbReference>
<feature type="domain" description="EXS" evidence="8">
    <location>
        <begin position="461"/>
        <end position="668"/>
    </location>
</feature>
<comment type="similarity">
    <text evidence="2">Belongs to the SYG1 (TC 2.A.94) family.</text>
</comment>
<reference evidence="10" key="1">
    <citation type="submission" date="2020-11" db="EMBL/GenBank/DDBJ databases">
        <authorList>
            <person name="Tran Van P."/>
        </authorList>
    </citation>
    <scope>NUCLEOTIDE SEQUENCE</scope>
</reference>
<dbReference type="PROSITE" id="PS51382">
    <property type="entry name" value="SPX"/>
    <property type="match status" value="1"/>
</dbReference>
<feature type="transmembrane region" description="Helical" evidence="7">
    <location>
        <begin position="496"/>
        <end position="515"/>
    </location>
</feature>
<dbReference type="Pfam" id="PF03124">
    <property type="entry name" value="EXS"/>
    <property type="match status" value="1"/>
</dbReference>
<evidence type="ECO:0000256" key="4">
    <source>
        <dbReference type="ARBA" id="ARBA00022989"/>
    </source>
</evidence>
<feature type="domain" description="SPX" evidence="9">
    <location>
        <begin position="1"/>
        <end position="202"/>
    </location>
</feature>
<evidence type="ECO:0000256" key="7">
    <source>
        <dbReference type="SAM" id="Phobius"/>
    </source>
</evidence>
<feature type="transmembrane region" description="Helical" evidence="7">
    <location>
        <begin position="260"/>
        <end position="281"/>
    </location>
</feature>
<dbReference type="InterPro" id="IPR004342">
    <property type="entry name" value="EXS_C"/>
</dbReference>
<evidence type="ECO:0000259" key="9">
    <source>
        <dbReference type="PROSITE" id="PS51382"/>
    </source>
</evidence>
<feature type="transmembrane region" description="Helical" evidence="7">
    <location>
        <begin position="535"/>
        <end position="552"/>
    </location>
</feature>
<evidence type="ECO:0008006" key="12">
    <source>
        <dbReference type="Google" id="ProtNLM"/>
    </source>
</evidence>
<dbReference type="GO" id="GO:0006817">
    <property type="term" value="P:phosphate ion transport"/>
    <property type="evidence" value="ECO:0007669"/>
    <property type="project" value="TreeGrafter"/>
</dbReference>
<dbReference type="Proteomes" id="UP000728032">
    <property type="component" value="Unassembled WGS sequence"/>
</dbReference>
<name>A0A7R9LA59_9ACAR</name>
<feature type="transmembrane region" description="Helical" evidence="7">
    <location>
        <begin position="365"/>
        <end position="384"/>
    </location>
</feature>
<dbReference type="Pfam" id="PF03105">
    <property type="entry name" value="SPX"/>
    <property type="match status" value="2"/>
</dbReference>